<dbReference type="AlphaFoldDB" id="A0A8H5PRG3"/>
<protein>
    <submittedName>
        <fullName evidence="2">Uncharacterized protein</fullName>
    </submittedName>
</protein>
<proteinExistence type="predicted"/>
<dbReference type="Proteomes" id="UP000544095">
    <property type="component" value="Unassembled WGS sequence"/>
</dbReference>
<keyword evidence="3" id="KW-1185">Reference proteome</keyword>
<sequence length="200" mass="21360">MCCGGGGSKRKHRGGGGGGGGSAMINSLAYGQAMGFQTPPSSPSRFSSRSKRLNHIKVEATTRQLQNTGSQAWDQSFFGASNGFRKGKSRHRASQGSDLSWHSNRGSNGSVRSTTPTNPWPQPLPQSMFVGKPSREIPTPIPTFRGKLKASKAGLNGMAQTAGGFAEYGRQVSAVTTQAASNWGDAGRQWNARKRPKRFF</sequence>
<organism evidence="2 3">
    <name type="scientific">Fusarium pseudoanthophilum</name>
    <dbReference type="NCBI Taxonomy" id="48495"/>
    <lineage>
        <taxon>Eukaryota</taxon>
        <taxon>Fungi</taxon>
        <taxon>Dikarya</taxon>
        <taxon>Ascomycota</taxon>
        <taxon>Pezizomycotina</taxon>
        <taxon>Sordariomycetes</taxon>
        <taxon>Hypocreomycetidae</taxon>
        <taxon>Hypocreales</taxon>
        <taxon>Nectriaceae</taxon>
        <taxon>Fusarium</taxon>
        <taxon>Fusarium fujikuroi species complex</taxon>
    </lineage>
</organism>
<feature type="region of interest" description="Disordered" evidence="1">
    <location>
        <begin position="1"/>
        <end position="52"/>
    </location>
</feature>
<feature type="region of interest" description="Disordered" evidence="1">
    <location>
        <begin position="83"/>
        <end position="132"/>
    </location>
</feature>
<evidence type="ECO:0000313" key="2">
    <source>
        <dbReference type="EMBL" id="KAF5600921.1"/>
    </source>
</evidence>
<comment type="caution">
    <text evidence="2">The sequence shown here is derived from an EMBL/GenBank/DDBJ whole genome shotgun (WGS) entry which is preliminary data.</text>
</comment>
<evidence type="ECO:0000256" key="1">
    <source>
        <dbReference type="SAM" id="MobiDB-lite"/>
    </source>
</evidence>
<reference evidence="2 3" key="1">
    <citation type="submission" date="2020-05" db="EMBL/GenBank/DDBJ databases">
        <title>Identification and distribution of gene clusters putatively required for synthesis of sphingolipid metabolism inhibitors in phylogenetically diverse species of the filamentous fungus Fusarium.</title>
        <authorList>
            <person name="Kim H.-S."/>
            <person name="Busman M."/>
            <person name="Brown D.W."/>
            <person name="Divon H."/>
            <person name="Uhlig S."/>
            <person name="Proctor R.H."/>
        </authorList>
    </citation>
    <scope>NUCLEOTIDE SEQUENCE [LARGE SCALE GENOMIC DNA]</scope>
    <source>
        <strain evidence="2 3">NRRL 25211</strain>
    </source>
</reference>
<gene>
    <name evidence="2" type="ORF">FPANT_1943</name>
</gene>
<name>A0A8H5PRG3_9HYPO</name>
<feature type="compositionally biased region" description="Polar residues" evidence="1">
    <location>
        <begin position="94"/>
        <end position="117"/>
    </location>
</feature>
<accession>A0A8H5PRG3</accession>
<evidence type="ECO:0000313" key="3">
    <source>
        <dbReference type="Proteomes" id="UP000544095"/>
    </source>
</evidence>
<dbReference type="EMBL" id="JAAOAR010000076">
    <property type="protein sequence ID" value="KAF5600921.1"/>
    <property type="molecule type" value="Genomic_DNA"/>
</dbReference>